<dbReference type="Pfam" id="PF04588">
    <property type="entry name" value="HIG_1_N"/>
    <property type="match status" value="1"/>
</dbReference>
<keyword evidence="2 4" id="KW-1133">Transmembrane helix</keyword>
<evidence type="ECO:0000256" key="4">
    <source>
        <dbReference type="SAM" id="Phobius"/>
    </source>
</evidence>
<evidence type="ECO:0000259" key="5">
    <source>
        <dbReference type="Pfam" id="PF04588"/>
    </source>
</evidence>
<dbReference type="EMBL" id="CP119316">
    <property type="protein sequence ID" value="WEK45668.1"/>
    <property type="molecule type" value="Genomic_DNA"/>
</dbReference>
<dbReference type="AlphaFoldDB" id="A0AAJ6BNI6"/>
<evidence type="ECO:0000256" key="1">
    <source>
        <dbReference type="ARBA" id="ARBA00022692"/>
    </source>
</evidence>
<evidence type="ECO:0000256" key="2">
    <source>
        <dbReference type="ARBA" id="ARBA00022989"/>
    </source>
</evidence>
<dbReference type="Proteomes" id="UP001218362">
    <property type="component" value="Chromosome"/>
</dbReference>
<proteinExistence type="predicted"/>
<reference evidence="6" key="1">
    <citation type="submission" date="2023-03" db="EMBL/GenBank/DDBJ databases">
        <title>Andean soil-derived lignocellulolytic bacterial consortium as a source of novel taxa and putative plastic-active enzymes.</title>
        <authorList>
            <person name="Diaz-Garcia L."/>
            <person name="Chuvochina M."/>
            <person name="Feuerriegel G."/>
            <person name="Bunk B."/>
            <person name="Sproer C."/>
            <person name="Streit W.R."/>
            <person name="Rodriguez L.M."/>
            <person name="Overmann J."/>
            <person name="Jimenez D.J."/>
        </authorList>
    </citation>
    <scope>NUCLEOTIDE SEQUENCE</scope>
    <source>
        <strain evidence="6">MAG 26</strain>
    </source>
</reference>
<accession>A0AAJ6BNI6</accession>
<keyword evidence="3 4" id="KW-0472">Membrane</keyword>
<sequence length="72" mass="8118">MIYLLIPALVVLMGMTLYSLLRGLNAFRQTLDNSDPEAVKALQLKQNQMMWARIKYQGLAIVVVVILLAVSR</sequence>
<feature type="domain" description="HIG1" evidence="5">
    <location>
        <begin position="13"/>
        <end position="66"/>
    </location>
</feature>
<evidence type="ECO:0000256" key="3">
    <source>
        <dbReference type="ARBA" id="ARBA00023136"/>
    </source>
</evidence>
<keyword evidence="1 4" id="KW-0812">Transmembrane</keyword>
<gene>
    <name evidence="6" type="ORF">P0Y56_11580</name>
</gene>
<evidence type="ECO:0000313" key="6">
    <source>
        <dbReference type="EMBL" id="WEK45668.1"/>
    </source>
</evidence>
<organism evidence="6 7">
    <name type="scientific">Candidatus Andeanibacterium colombiense</name>
    <dbReference type="NCBI Taxonomy" id="3121345"/>
    <lineage>
        <taxon>Bacteria</taxon>
        <taxon>Pseudomonadati</taxon>
        <taxon>Pseudomonadota</taxon>
        <taxon>Alphaproteobacteria</taxon>
        <taxon>Sphingomonadales</taxon>
        <taxon>Sphingomonadaceae</taxon>
        <taxon>Candidatus Andeanibacterium</taxon>
    </lineage>
</organism>
<name>A0AAJ6BNI6_9SPHN</name>
<feature type="transmembrane region" description="Helical" evidence="4">
    <location>
        <begin position="50"/>
        <end position="70"/>
    </location>
</feature>
<evidence type="ECO:0000313" key="7">
    <source>
        <dbReference type="Proteomes" id="UP001218362"/>
    </source>
</evidence>
<dbReference type="InterPro" id="IPR007667">
    <property type="entry name" value="Hypoxia_induced_domain"/>
</dbReference>
<protein>
    <submittedName>
        <fullName evidence="6">HIG1 domain-containing protein</fullName>
    </submittedName>
</protein>
<dbReference type="KEGG" id="acob:P0Y56_11580"/>